<protein>
    <submittedName>
        <fullName evidence="4">Thiamine phosphate synthase</fullName>
    </submittedName>
</protein>
<evidence type="ECO:0000313" key="5">
    <source>
        <dbReference type="Proteomes" id="UP000675047"/>
    </source>
</evidence>
<dbReference type="GO" id="GO:0005737">
    <property type="term" value="C:cytoplasm"/>
    <property type="evidence" value="ECO:0007669"/>
    <property type="project" value="TreeGrafter"/>
</dbReference>
<name>A0A940XB44_9FLAO</name>
<comment type="pathway">
    <text evidence="1">Cofactor biosynthesis; thiamine diphosphate biosynthesis.</text>
</comment>
<accession>A0A940XB44</accession>
<dbReference type="EMBL" id="JAGFBV010000001">
    <property type="protein sequence ID" value="MBP4136505.1"/>
    <property type="molecule type" value="Genomic_DNA"/>
</dbReference>
<dbReference type="SUPFAM" id="SSF51391">
    <property type="entry name" value="Thiamin phosphate synthase"/>
    <property type="match status" value="1"/>
</dbReference>
<dbReference type="Proteomes" id="UP000675047">
    <property type="component" value="Unassembled WGS sequence"/>
</dbReference>
<sequence>MIVFSNPVALQNETEIIHSLFENGLNLFHIRKPGYSLVEMKQFIEQIHPDWWGKLALHHHHELADEFGINRIHFSERERNNGIGNNFQKKIISTSTHAIEDFNALDTTFEYAFLSPVFKSISKENYLPEIDLFEALKLRTNFKTKVIGLGGIQADNITETLQNGFDDIALLGTIWNNENLLKQFKLCQKIVHSYSQ</sequence>
<evidence type="ECO:0000259" key="3">
    <source>
        <dbReference type="Pfam" id="PF02581"/>
    </source>
</evidence>
<dbReference type="RefSeq" id="WP_210664557.1">
    <property type="nucleotide sequence ID" value="NZ_JAGFBV010000001.1"/>
</dbReference>
<keyword evidence="2" id="KW-0784">Thiamine biosynthesis</keyword>
<evidence type="ECO:0000256" key="2">
    <source>
        <dbReference type="ARBA" id="ARBA00022977"/>
    </source>
</evidence>
<dbReference type="CDD" id="cd00564">
    <property type="entry name" value="TMP_TenI"/>
    <property type="match status" value="1"/>
</dbReference>
<keyword evidence="5" id="KW-1185">Reference proteome</keyword>
<dbReference type="GO" id="GO:0004789">
    <property type="term" value="F:thiamine-phosphate diphosphorylase activity"/>
    <property type="evidence" value="ECO:0007669"/>
    <property type="project" value="TreeGrafter"/>
</dbReference>
<dbReference type="GO" id="GO:0009228">
    <property type="term" value="P:thiamine biosynthetic process"/>
    <property type="evidence" value="ECO:0007669"/>
    <property type="project" value="UniProtKB-KW"/>
</dbReference>
<organism evidence="4 5">
    <name type="scientific">Flavobacterium geliluteum</name>
    <dbReference type="NCBI Taxonomy" id="2816120"/>
    <lineage>
        <taxon>Bacteria</taxon>
        <taxon>Pseudomonadati</taxon>
        <taxon>Bacteroidota</taxon>
        <taxon>Flavobacteriia</taxon>
        <taxon>Flavobacteriales</taxon>
        <taxon>Flavobacteriaceae</taxon>
        <taxon>Flavobacterium</taxon>
    </lineage>
</organism>
<dbReference type="AlphaFoldDB" id="A0A940XB44"/>
<evidence type="ECO:0000256" key="1">
    <source>
        <dbReference type="ARBA" id="ARBA00004948"/>
    </source>
</evidence>
<dbReference type="Gene3D" id="3.20.20.70">
    <property type="entry name" value="Aldolase class I"/>
    <property type="match status" value="1"/>
</dbReference>
<evidence type="ECO:0000313" key="4">
    <source>
        <dbReference type="EMBL" id="MBP4136505.1"/>
    </source>
</evidence>
<proteinExistence type="predicted"/>
<dbReference type="Pfam" id="PF02581">
    <property type="entry name" value="TMP-TENI"/>
    <property type="match status" value="1"/>
</dbReference>
<reference evidence="4 5" key="1">
    <citation type="submission" date="2021-03" db="EMBL/GenBank/DDBJ databases">
        <title>Flavobacterium Flabelliformis Sp. Nov. And Flavobacterium Geliluteum Sp. Nov., Two Novel Multidrug Resistant Psychrophilic Species Isolated From Antarctica.</title>
        <authorList>
            <person name="Kralova S."/>
            <person name="Busse H.J."/>
            <person name="Bezdicek M."/>
            <person name="Nykrynova M."/>
            <person name="Kroupova E."/>
            <person name="Krsek D."/>
            <person name="Sedlacek I."/>
        </authorList>
    </citation>
    <scope>NUCLEOTIDE SEQUENCE [LARGE SCALE GENOMIC DNA]</scope>
    <source>
        <strain evidence="4 5">P7388</strain>
    </source>
</reference>
<dbReference type="PANTHER" id="PTHR20857">
    <property type="entry name" value="THIAMINE-PHOSPHATE PYROPHOSPHORYLASE"/>
    <property type="match status" value="1"/>
</dbReference>
<feature type="domain" description="Thiamine phosphate synthase/TenI" evidence="3">
    <location>
        <begin position="10"/>
        <end position="173"/>
    </location>
</feature>
<comment type="caution">
    <text evidence="4">The sequence shown here is derived from an EMBL/GenBank/DDBJ whole genome shotgun (WGS) entry which is preliminary data.</text>
</comment>
<dbReference type="InterPro" id="IPR022998">
    <property type="entry name" value="ThiamineP_synth_TenI"/>
</dbReference>
<gene>
    <name evidence="4" type="ORF">J3495_00245</name>
</gene>
<dbReference type="PANTHER" id="PTHR20857:SF15">
    <property type="entry name" value="THIAMINE-PHOSPHATE SYNTHASE"/>
    <property type="match status" value="1"/>
</dbReference>
<dbReference type="InterPro" id="IPR036206">
    <property type="entry name" value="ThiamineP_synth_sf"/>
</dbReference>
<dbReference type="InterPro" id="IPR013785">
    <property type="entry name" value="Aldolase_TIM"/>
</dbReference>